<dbReference type="PANTHER" id="PTHR33248">
    <property type="entry name" value="ZINC ION-BINDING PROTEIN"/>
    <property type="match status" value="1"/>
</dbReference>
<evidence type="ECO:0000256" key="5">
    <source>
        <dbReference type="SAM" id="MobiDB-lite"/>
    </source>
</evidence>
<evidence type="ECO:0000256" key="1">
    <source>
        <dbReference type="ARBA" id="ARBA00022723"/>
    </source>
</evidence>
<dbReference type="InterPro" id="IPR010666">
    <property type="entry name" value="Znf_GRF"/>
</dbReference>
<feature type="compositionally biased region" description="Basic and acidic residues" evidence="5">
    <location>
        <begin position="21"/>
        <end position="31"/>
    </location>
</feature>
<feature type="compositionally biased region" description="Basic and acidic residues" evidence="5">
    <location>
        <begin position="150"/>
        <end position="164"/>
    </location>
</feature>
<sequence>MDQKTLDNVVKAVVQESLKDMGERKIPENDAKLSSAGVGKSLSVTSENRKMSPKEKSVKSPVREPHALEKSVKSPVTEPPQQKEKSVQSPVTEPPQQKESLSKVQCHRSRGRRLSKVQCRRSGRRRLSKVRYPLQQKQQKSVKSPALEETPAKKNSAKELEKDAGVRRTLADDFNSDIDFITVSPAKINKEPNVPAYGRGLGVRVKRVVTVKDEAAADKKKAQQAEAALKRKEKQEAKKKENEAKKKENEAKRKAAELQKKKEAELRKKKMDELQKDEEAGINSMDLRHGIPRTCNYGAATIVLTSGTVRNPRRRFYRCGANSGQNHVFKWLDEAHDEEFVVVGNKLATIEQDLTDIKAD</sequence>
<name>A0ABQ7DNI2_BRACR</name>
<protein>
    <recommendedName>
        <fullName evidence="6">GRF-type domain-containing protein</fullName>
    </recommendedName>
</protein>
<keyword evidence="2 4" id="KW-0863">Zinc-finger</keyword>
<dbReference type="EMBL" id="QGKV02000649">
    <property type="protein sequence ID" value="KAF3579649.1"/>
    <property type="molecule type" value="Genomic_DNA"/>
</dbReference>
<dbReference type="PROSITE" id="PS51999">
    <property type="entry name" value="ZF_GRF"/>
    <property type="match status" value="1"/>
</dbReference>
<keyword evidence="3" id="KW-0862">Zinc</keyword>
<keyword evidence="1" id="KW-0479">Metal-binding</keyword>
<feature type="compositionally biased region" description="Basic residues" evidence="5">
    <location>
        <begin position="105"/>
        <end position="129"/>
    </location>
</feature>
<proteinExistence type="predicted"/>
<evidence type="ECO:0000256" key="2">
    <source>
        <dbReference type="ARBA" id="ARBA00022771"/>
    </source>
</evidence>
<evidence type="ECO:0000313" key="8">
    <source>
        <dbReference type="Proteomes" id="UP000266723"/>
    </source>
</evidence>
<keyword evidence="8" id="KW-1185">Reference proteome</keyword>
<organism evidence="7 8">
    <name type="scientific">Brassica cretica</name>
    <name type="common">Mustard</name>
    <dbReference type="NCBI Taxonomy" id="69181"/>
    <lineage>
        <taxon>Eukaryota</taxon>
        <taxon>Viridiplantae</taxon>
        <taxon>Streptophyta</taxon>
        <taxon>Embryophyta</taxon>
        <taxon>Tracheophyta</taxon>
        <taxon>Spermatophyta</taxon>
        <taxon>Magnoliopsida</taxon>
        <taxon>eudicotyledons</taxon>
        <taxon>Gunneridae</taxon>
        <taxon>Pentapetalae</taxon>
        <taxon>rosids</taxon>
        <taxon>malvids</taxon>
        <taxon>Brassicales</taxon>
        <taxon>Brassicaceae</taxon>
        <taxon>Brassiceae</taxon>
        <taxon>Brassica</taxon>
    </lineage>
</organism>
<dbReference type="Proteomes" id="UP000266723">
    <property type="component" value="Unassembled WGS sequence"/>
</dbReference>
<reference evidence="7 8" key="1">
    <citation type="journal article" date="2020" name="BMC Genomics">
        <title>Intraspecific diversification of the crop wild relative Brassica cretica Lam. using demographic model selection.</title>
        <authorList>
            <person name="Kioukis A."/>
            <person name="Michalopoulou V.A."/>
            <person name="Briers L."/>
            <person name="Pirintsos S."/>
            <person name="Studholme D.J."/>
            <person name="Pavlidis P."/>
            <person name="Sarris P.F."/>
        </authorList>
    </citation>
    <scope>NUCLEOTIDE SEQUENCE [LARGE SCALE GENOMIC DNA]</scope>
    <source>
        <strain evidence="8">cv. PFS-1207/04</strain>
    </source>
</reference>
<feature type="region of interest" description="Disordered" evidence="5">
    <location>
        <begin position="213"/>
        <end position="274"/>
    </location>
</feature>
<evidence type="ECO:0000256" key="3">
    <source>
        <dbReference type="ARBA" id="ARBA00022833"/>
    </source>
</evidence>
<comment type="caution">
    <text evidence="7">The sequence shown here is derived from an EMBL/GenBank/DDBJ whole genome shotgun (WGS) entry which is preliminary data.</text>
</comment>
<accession>A0ABQ7DNI2</accession>
<feature type="domain" description="GRF-type" evidence="6">
    <location>
        <begin position="295"/>
        <end position="335"/>
    </location>
</feature>
<feature type="region of interest" description="Disordered" evidence="5">
    <location>
        <begin position="21"/>
        <end position="164"/>
    </location>
</feature>
<gene>
    <name evidence="7" type="ORF">DY000_02033861</name>
</gene>
<evidence type="ECO:0000313" key="7">
    <source>
        <dbReference type="EMBL" id="KAF3579649.1"/>
    </source>
</evidence>
<evidence type="ECO:0000256" key="4">
    <source>
        <dbReference type="PROSITE-ProRule" id="PRU01343"/>
    </source>
</evidence>
<evidence type="ECO:0000259" key="6">
    <source>
        <dbReference type="PROSITE" id="PS51999"/>
    </source>
</evidence>
<feature type="compositionally biased region" description="Basic and acidic residues" evidence="5">
    <location>
        <begin position="47"/>
        <end position="72"/>
    </location>
</feature>
<feature type="compositionally biased region" description="Polar residues" evidence="5">
    <location>
        <begin position="87"/>
        <end position="103"/>
    </location>
</feature>